<dbReference type="Pfam" id="PF07739">
    <property type="entry name" value="TipAS"/>
    <property type="match status" value="1"/>
</dbReference>
<dbReference type="Pfam" id="PF13411">
    <property type="entry name" value="MerR_1"/>
    <property type="match status" value="1"/>
</dbReference>
<evidence type="ECO:0000313" key="7">
    <source>
        <dbReference type="EMBL" id="QOQ79108.1"/>
    </source>
</evidence>
<evidence type="ECO:0000259" key="5">
    <source>
        <dbReference type="PROSITE" id="PS50937"/>
    </source>
</evidence>
<dbReference type="PROSITE" id="PS50937">
    <property type="entry name" value="HTH_MERR_2"/>
    <property type="match status" value="1"/>
</dbReference>
<gene>
    <name evidence="6" type="ORF">AWM74_04245</name>
    <name evidence="7" type="ORF">IMX20_09110</name>
</gene>
<dbReference type="Gene3D" id="1.10.1660.10">
    <property type="match status" value="1"/>
</dbReference>
<dbReference type="AlphaFoldDB" id="A0A0U4WXK8"/>
<evidence type="ECO:0000313" key="6">
    <source>
        <dbReference type="EMBL" id="AMB97496.1"/>
    </source>
</evidence>
<name>A0A0U4WXK8_9LACT</name>
<dbReference type="InterPro" id="IPR047057">
    <property type="entry name" value="MerR_fam"/>
</dbReference>
<evidence type="ECO:0000256" key="3">
    <source>
        <dbReference type="ARBA" id="ARBA00023159"/>
    </source>
</evidence>
<dbReference type="Proteomes" id="UP000067698">
    <property type="component" value="Chromosome"/>
</dbReference>
<reference evidence="6 8" key="1">
    <citation type="journal article" date="2016" name="Genome Announc.">
        <title>Complete Genome Sequences of Aerococcus christensenii CCUG 28831T, Aerococcus sanguinicola CCUG 43001T, Aerococcus urinae CCUG 36881T, Aerococcus urinaeequi CCUG 28094T, Aerococcus urinaehominis CCUG 42038 BT, and Aerococcus viridans CCUG 4311T.</title>
        <authorList>
            <person name="Carkaci D."/>
            <person name="Dargis R."/>
            <person name="Nielsen X.C."/>
            <person name="Skovgaard O."/>
            <person name="Fuursted K."/>
            <person name="Christensen J.J."/>
        </authorList>
    </citation>
    <scope>NUCLEOTIDE SEQUENCE [LARGE SCALE GENOMIC DNA]</scope>
    <source>
        <strain evidence="6 8">CCUG28094</strain>
    </source>
</reference>
<dbReference type="GeneID" id="92866760"/>
<evidence type="ECO:0000256" key="1">
    <source>
        <dbReference type="ARBA" id="ARBA00023015"/>
    </source>
</evidence>
<protein>
    <submittedName>
        <fullName evidence="7">MerR family transcriptional regulator</fullName>
    </submittedName>
</protein>
<keyword evidence="2" id="KW-0238">DNA-binding</keyword>
<sequence>MYTIGELADLAGVTRKTLRHYDKIGLLEPQTLSEAGYRLYGEREVDLLQQILFFREMDLPLAEIREIVQAPTYVVTESLSDHLAYLSQERRRIDRLIETVRTTIKAQRGEIEMVDEEKFEAFKQQLIDENEAKFGGEVRAKYGDDQMDEATKRLMGIDHETWGSIEMLTVALHEHLAEATAIGDTTSPLAKEVFELHQEWLQFYVPENNYSLEMHRNLGEMYVADERFTAHYDAVAPGAAVFLRDVINHFAK</sequence>
<dbReference type="EMBL" id="CP014162">
    <property type="protein sequence ID" value="AMB97496.1"/>
    <property type="molecule type" value="Genomic_DNA"/>
</dbReference>
<dbReference type="PANTHER" id="PTHR30204:SF90">
    <property type="entry name" value="HTH-TYPE TRANSCRIPTIONAL ACTIVATOR MTA"/>
    <property type="match status" value="1"/>
</dbReference>
<dbReference type="SUPFAM" id="SSF46955">
    <property type="entry name" value="Putative DNA-binding domain"/>
    <property type="match status" value="1"/>
</dbReference>
<dbReference type="InterPro" id="IPR000551">
    <property type="entry name" value="MerR-type_HTH_dom"/>
</dbReference>
<feature type="domain" description="HTH merR-type" evidence="5">
    <location>
        <begin position="1"/>
        <end position="70"/>
    </location>
</feature>
<dbReference type="SUPFAM" id="SSF89082">
    <property type="entry name" value="Antibiotic binding domain of TipA-like multidrug resistance regulators"/>
    <property type="match status" value="1"/>
</dbReference>
<dbReference type="PROSITE" id="PS00552">
    <property type="entry name" value="HTH_MERR_1"/>
    <property type="match status" value="1"/>
</dbReference>
<dbReference type="InterPro" id="IPR036244">
    <property type="entry name" value="TipA-like_antibiotic-bd"/>
</dbReference>
<dbReference type="InterPro" id="IPR009061">
    <property type="entry name" value="DNA-bd_dom_put_sf"/>
</dbReference>
<dbReference type="Proteomes" id="UP000595091">
    <property type="component" value="Chromosome"/>
</dbReference>
<evidence type="ECO:0000313" key="8">
    <source>
        <dbReference type="Proteomes" id="UP000067698"/>
    </source>
</evidence>
<keyword evidence="4" id="KW-0804">Transcription</keyword>
<evidence type="ECO:0000313" key="9">
    <source>
        <dbReference type="Proteomes" id="UP000595091"/>
    </source>
</evidence>
<proteinExistence type="predicted"/>
<dbReference type="OrthoDB" id="9814833at2"/>
<dbReference type="SMART" id="SM00422">
    <property type="entry name" value="HTH_MERR"/>
    <property type="match status" value="1"/>
</dbReference>
<reference evidence="7 9" key="3">
    <citation type="submission" date="2020-10" db="EMBL/GenBank/DDBJ databases">
        <title>Plasmid carrying two tetracycline resistance determinant.</title>
        <authorList>
            <person name="Yang Q."/>
        </authorList>
    </citation>
    <scope>NUCLEOTIDE SEQUENCE [LARGE SCALE GENOMIC DNA]</scope>
    <source>
        <strain evidence="7 9">T43</strain>
    </source>
</reference>
<dbReference type="CDD" id="cd01106">
    <property type="entry name" value="HTH_TipAL-Mta"/>
    <property type="match status" value="1"/>
</dbReference>
<dbReference type="GO" id="GO:0003700">
    <property type="term" value="F:DNA-binding transcription factor activity"/>
    <property type="evidence" value="ECO:0007669"/>
    <property type="project" value="InterPro"/>
</dbReference>
<dbReference type="KEGG" id="aui:APT62_00400"/>
<evidence type="ECO:0000256" key="4">
    <source>
        <dbReference type="ARBA" id="ARBA00023163"/>
    </source>
</evidence>
<evidence type="ECO:0000256" key="2">
    <source>
        <dbReference type="ARBA" id="ARBA00023125"/>
    </source>
</evidence>
<dbReference type="EMBL" id="CP063065">
    <property type="protein sequence ID" value="QOQ79108.1"/>
    <property type="molecule type" value="Genomic_DNA"/>
</dbReference>
<dbReference type="InterPro" id="IPR012925">
    <property type="entry name" value="TipAS_dom"/>
</dbReference>
<organism evidence="6 8">
    <name type="scientific">Aerococcus urinaeequi</name>
    <dbReference type="NCBI Taxonomy" id="51665"/>
    <lineage>
        <taxon>Bacteria</taxon>
        <taxon>Bacillati</taxon>
        <taxon>Bacillota</taxon>
        <taxon>Bacilli</taxon>
        <taxon>Lactobacillales</taxon>
        <taxon>Aerococcaceae</taxon>
        <taxon>Aerococcus</taxon>
    </lineage>
</organism>
<dbReference type="PANTHER" id="PTHR30204">
    <property type="entry name" value="REDOX-CYCLING DRUG-SENSING TRANSCRIPTIONAL ACTIVATOR SOXR"/>
    <property type="match status" value="1"/>
</dbReference>
<reference evidence="8" key="2">
    <citation type="submission" date="2016-01" db="EMBL/GenBank/DDBJ databases">
        <title>Six Aerococcus type strain genome sequencing and assembly using PacBio and Illumina Hiseq.</title>
        <authorList>
            <person name="Carkaci D."/>
            <person name="Dargis R."/>
            <person name="Nielsen X.C."/>
            <person name="Skovgaard O."/>
            <person name="Fuursted K."/>
            <person name="Christensen J.J."/>
        </authorList>
    </citation>
    <scope>NUCLEOTIDE SEQUENCE [LARGE SCALE GENOMIC DNA]</scope>
    <source>
        <strain evidence="8">CCUG28094</strain>
    </source>
</reference>
<accession>A0A0U4WXK8</accession>
<dbReference type="GO" id="GO:0003677">
    <property type="term" value="F:DNA binding"/>
    <property type="evidence" value="ECO:0007669"/>
    <property type="project" value="UniProtKB-KW"/>
</dbReference>
<dbReference type="PRINTS" id="PR00040">
    <property type="entry name" value="HTHMERR"/>
</dbReference>
<dbReference type="Gene3D" id="1.10.490.50">
    <property type="entry name" value="Antibiotic binding domain of TipA-like multidrug resistance regulators"/>
    <property type="match status" value="1"/>
</dbReference>
<keyword evidence="1" id="KW-0805">Transcription regulation</keyword>
<dbReference type="RefSeq" id="WP_034257879.1">
    <property type="nucleotide sequence ID" value="NZ_CP013988.1"/>
</dbReference>
<keyword evidence="3" id="KW-0010">Activator</keyword>